<evidence type="ECO:0000256" key="12">
    <source>
        <dbReference type="PIRSR" id="PIRSR630616-3"/>
    </source>
</evidence>
<dbReference type="InterPro" id="IPR011009">
    <property type="entry name" value="Kinase-like_dom_sf"/>
</dbReference>
<evidence type="ECO:0000256" key="9">
    <source>
        <dbReference type="ARBA" id="ARBA00048679"/>
    </source>
</evidence>
<feature type="compositionally biased region" description="Basic residues" evidence="15">
    <location>
        <begin position="350"/>
        <end position="376"/>
    </location>
</feature>
<evidence type="ECO:0000259" key="16">
    <source>
        <dbReference type="PROSITE" id="PS50011"/>
    </source>
</evidence>
<name>A0A367IVN3_RHIAZ</name>
<feature type="binding site" evidence="11">
    <location>
        <position position="86"/>
    </location>
    <ligand>
        <name>ATP</name>
        <dbReference type="ChEBI" id="CHEBI:30616"/>
    </ligand>
</feature>
<dbReference type="GO" id="GO:0090266">
    <property type="term" value="P:regulation of mitotic cell cycle spindle assembly checkpoint"/>
    <property type="evidence" value="ECO:0007669"/>
    <property type="project" value="UniProtKB-ARBA"/>
</dbReference>
<dbReference type="GO" id="GO:0032133">
    <property type="term" value="C:chromosome passenger complex"/>
    <property type="evidence" value="ECO:0007669"/>
    <property type="project" value="UniProtKB-ARBA"/>
</dbReference>
<evidence type="ECO:0000256" key="6">
    <source>
        <dbReference type="ARBA" id="ARBA00022777"/>
    </source>
</evidence>
<feature type="region of interest" description="Disordered" evidence="15">
    <location>
        <begin position="20"/>
        <end position="45"/>
    </location>
</feature>
<evidence type="ECO:0000313" key="18">
    <source>
        <dbReference type="Proteomes" id="UP000252139"/>
    </source>
</evidence>
<sequence length="518" mass="60619">MLLKCRNLLQKSFIEQIATKEQFDDNDQSDTDGQLPTDSPIFDNTTPVVPQKAPSHKLVDVIKEKTPTKSWTLNDFEIGPCLGKGKFGQVYLAREKKSKFIIALKAQYKSEIISNSTQYQLEREIGIHSHLRHPHILRLFGFFHDDSRVYTILEYAARGDLFSLIYRKGRFEEHLAAKYICQLTQALIYLHNRSIIHRDIKPENLLLDEKDNIKLADFGWSVRTRVVDNRRHTLCGTLDYLPPEMVEGRDHDESVDLWSLGVLLYEMLVGRPPFEIPSKESRESVYEKTYMRIRRVDLNIPGYISKEASNLIRKLVQYKPTHRLPLRQILLMASYRSRSRHRSPSPSMSKRAKYSHRSRSRDRDRYRSHRSSHHRSSRYDDRYDDRSYSSSQHRHEYVSINDKRPRSREPTSRNHAVEKPSAERQESVTKSTISTTSNSNLISTSSADREEALRRKQERVRKWKEEREVAKRLEEEKKRAEGKESKQIVETSANDKAQEEADTSAGKKWSLEDDSESE</sequence>
<feature type="compositionally biased region" description="Polar residues" evidence="15">
    <location>
        <begin position="31"/>
        <end position="45"/>
    </location>
</feature>
<dbReference type="GO" id="GO:0072479">
    <property type="term" value="P:response to mitotic cell cycle spindle assembly checkpoint signaling"/>
    <property type="evidence" value="ECO:0007669"/>
    <property type="project" value="UniProtKB-ARBA"/>
</dbReference>
<dbReference type="GO" id="GO:0032465">
    <property type="term" value="P:regulation of cytokinesis"/>
    <property type="evidence" value="ECO:0007669"/>
    <property type="project" value="UniProtKB-ARBA"/>
</dbReference>
<dbReference type="GO" id="GO:0045143">
    <property type="term" value="P:homologous chromosome segregation"/>
    <property type="evidence" value="ECO:0007669"/>
    <property type="project" value="UniProtKB-ARBA"/>
</dbReference>
<dbReference type="GO" id="GO:0000776">
    <property type="term" value="C:kinetochore"/>
    <property type="evidence" value="ECO:0007669"/>
    <property type="project" value="UniProtKB-ARBA"/>
</dbReference>
<feature type="cross-link" description="Glycyl lysine isopeptide (Lys-Gly) (interchain with G-Cter in SUMO2)" evidence="12">
    <location>
        <position position="201"/>
    </location>
</feature>
<dbReference type="STRING" id="86630.A0A367IVN3"/>
<dbReference type="GO" id="GO:1902115">
    <property type="term" value="P:regulation of organelle assembly"/>
    <property type="evidence" value="ECO:0007669"/>
    <property type="project" value="UniProtKB-ARBA"/>
</dbReference>
<feature type="compositionally biased region" description="Basic and acidic residues" evidence="15">
    <location>
        <begin position="377"/>
        <end position="427"/>
    </location>
</feature>
<dbReference type="GO" id="GO:0004674">
    <property type="term" value="F:protein serine/threonine kinase activity"/>
    <property type="evidence" value="ECO:0007669"/>
    <property type="project" value="UniProtKB-KW"/>
</dbReference>
<evidence type="ECO:0000256" key="10">
    <source>
        <dbReference type="PIRSR" id="PIRSR630616-1"/>
    </source>
</evidence>
<feature type="binding site" evidence="11">
    <location>
        <position position="217"/>
    </location>
    <ligand>
        <name>ATP</name>
        <dbReference type="ChEBI" id="CHEBI:30616"/>
    </ligand>
</feature>
<dbReference type="GO" id="GO:0051233">
    <property type="term" value="C:spindle midzone"/>
    <property type="evidence" value="ECO:0007669"/>
    <property type="project" value="UniProtKB-ARBA"/>
</dbReference>
<dbReference type="FunFam" id="1.10.510.10:FF:000235">
    <property type="entry name" value="Serine/threonine-protein kinase ark1"/>
    <property type="match status" value="1"/>
</dbReference>
<comment type="similarity">
    <text evidence="14">Belongs to the protein kinase superfamily. Ser/Thr protein kinase family. Aurora subfamily.</text>
</comment>
<dbReference type="EC" id="2.7.11.1" evidence="1 14"/>
<evidence type="ECO:0000256" key="11">
    <source>
        <dbReference type="PIRSR" id="PIRSR630616-2"/>
    </source>
</evidence>
<keyword evidence="6 14" id="KW-0418">Kinase</keyword>
<evidence type="ECO:0000256" key="13">
    <source>
        <dbReference type="PROSITE-ProRule" id="PRU10141"/>
    </source>
</evidence>
<feature type="region of interest" description="Disordered" evidence="15">
    <location>
        <begin position="335"/>
        <end position="518"/>
    </location>
</feature>
<dbReference type="OrthoDB" id="377346at2759"/>
<dbReference type="SUPFAM" id="SSF56112">
    <property type="entry name" value="Protein kinase-like (PK-like)"/>
    <property type="match status" value="1"/>
</dbReference>
<evidence type="ECO:0000256" key="1">
    <source>
        <dbReference type="ARBA" id="ARBA00012513"/>
    </source>
</evidence>
<dbReference type="EMBL" id="PJQL01003330">
    <property type="protein sequence ID" value="RCH81676.1"/>
    <property type="molecule type" value="Genomic_DNA"/>
</dbReference>
<dbReference type="PROSITE" id="PS00107">
    <property type="entry name" value="PROTEIN_KINASE_ATP"/>
    <property type="match status" value="1"/>
</dbReference>
<evidence type="ECO:0000256" key="8">
    <source>
        <dbReference type="ARBA" id="ARBA00047899"/>
    </source>
</evidence>
<dbReference type="PROSITE" id="PS50011">
    <property type="entry name" value="PROTEIN_KINASE_DOM"/>
    <property type="match status" value="1"/>
</dbReference>
<evidence type="ECO:0000313" key="17">
    <source>
        <dbReference type="EMBL" id="RCH81676.1"/>
    </source>
</evidence>
<dbReference type="GO" id="GO:0005524">
    <property type="term" value="F:ATP binding"/>
    <property type="evidence" value="ECO:0007669"/>
    <property type="project" value="UniProtKB-UniRule"/>
</dbReference>
<protein>
    <recommendedName>
        <fullName evidence="2 14">Aurora kinase</fullName>
        <ecNumber evidence="1 14">2.7.11.1</ecNumber>
    </recommendedName>
</protein>
<dbReference type="PROSITE" id="PS00108">
    <property type="entry name" value="PROTEIN_KINASE_ST"/>
    <property type="match status" value="1"/>
</dbReference>
<keyword evidence="3 14" id="KW-0723">Serine/threonine-protein kinase</keyword>
<keyword evidence="4 14" id="KW-0808">Transferase</keyword>
<dbReference type="Proteomes" id="UP000252139">
    <property type="component" value="Unassembled WGS sequence"/>
</dbReference>
<feature type="domain" description="Protein kinase" evidence="16">
    <location>
        <begin position="76"/>
        <end position="335"/>
    </location>
</feature>
<evidence type="ECO:0000256" key="15">
    <source>
        <dbReference type="SAM" id="MobiDB-lite"/>
    </source>
</evidence>
<comment type="catalytic activity">
    <reaction evidence="8 14">
        <text>L-threonyl-[protein] + ATP = O-phospho-L-threonyl-[protein] + ADP + H(+)</text>
        <dbReference type="Rhea" id="RHEA:46608"/>
        <dbReference type="Rhea" id="RHEA-COMP:11060"/>
        <dbReference type="Rhea" id="RHEA-COMP:11605"/>
        <dbReference type="ChEBI" id="CHEBI:15378"/>
        <dbReference type="ChEBI" id="CHEBI:30013"/>
        <dbReference type="ChEBI" id="CHEBI:30616"/>
        <dbReference type="ChEBI" id="CHEBI:61977"/>
        <dbReference type="ChEBI" id="CHEBI:456216"/>
        <dbReference type="EC" id="2.7.11.1"/>
    </reaction>
</comment>
<evidence type="ECO:0000256" key="5">
    <source>
        <dbReference type="ARBA" id="ARBA00022741"/>
    </source>
</evidence>
<keyword evidence="18" id="KW-1185">Reference proteome</keyword>
<evidence type="ECO:0000256" key="7">
    <source>
        <dbReference type="ARBA" id="ARBA00022840"/>
    </source>
</evidence>
<comment type="catalytic activity">
    <reaction evidence="9 14">
        <text>L-seryl-[protein] + ATP = O-phospho-L-seryl-[protein] + ADP + H(+)</text>
        <dbReference type="Rhea" id="RHEA:17989"/>
        <dbReference type="Rhea" id="RHEA-COMP:9863"/>
        <dbReference type="Rhea" id="RHEA-COMP:11604"/>
        <dbReference type="ChEBI" id="CHEBI:15378"/>
        <dbReference type="ChEBI" id="CHEBI:29999"/>
        <dbReference type="ChEBI" id="CHEBI:30616"/>
        <dbReference type="ChEBI" id="CHEBI:83421"/>
        <dbReference type="ChEBI" id="CHEBI:456216"/>
        <dbReference type="EC" id="2.7.11.1"/>
    </reaction>
</comment>
<keyword evidence="5 11" id="KW-0547">Nucleotide-binding</keyword>
<dbReference type="GO" id="GO:0044779">
    <property type="term" value="P:meiotic spindle checkpoint signaling"/>
    <property type="evidence" value="ECO:0007669"/>
    <property type="project" value="UniProtKB-ARBA"/>
</dbReference>
<dbReference type="SMART" id="SM00220">
    <property type="entry name" value="S_TKc"/>
    <property type="match status" value="1"/>
</dbReference>
<comment type="caution">
    <text evidence="17">The sequence shown here is derived from an EMBL/GenBank/DDBJ whole genome shotgun (WGS) entry which is preliminary data.</text>
</comment>
<evidence type="ECO:0000256" key="14">
    <source>
        <dbReference type="RuleBase" id="RU367134"/>
    </source>
</evidence>
<feature type="active site" description="Proton acceptor" evidence="10">
    <location>
        <position position="199"/>
    </location>
</feature>
<proteinExistence type="inferred from homology"/>
<dbReference type="InterPro" id="IPR000719">
    <property type="entry name" value="Prot_kinase_dom"/>
</dbReference>
<dbReference type="CDD" id="cd14007">
    <property type="entry name" value="STKc_Aurora"/>
    <property type="match status" value="1"/>
</dbReference>
<gene>
    <name evidence="17" type="ORF">CU097_003576</name>
</gene>
<dbReference type="InterPro" id="IPR030616">
    <property type="entry name" value="Aur-like"/>
</dbReference>
<dbReference type="Pfam" id="PF00069">
    <property type="entry name" value="Pkinase"/>
    <property type="match status" value="1"/>
</dbReference>
<dbReference type="PANTHER" id="PTHR24350">
    <property type="entry name" value="SERINE/THREONINE-PROTEIN KINASE IAL-RELATED"/>
    <property type="match status" value="1"/>
</dbReference>
<feature type="compositionally biased region" description="Low complexity" evidence="15">
    <location>
        <begin position="428"/>
        <end position="446"/>
    </location>
</feature>
<feature type="binding site" evidence="11">
    <location>
        <begin position="154"/>
        <end position="156"/>
    </location>
    <ligand>
        <name>ATP</name>
        <dbReference type="ChEBI" id="CHEBI:30616"/>
    </ligand>
</feature>
<feature type="non-terminal residue" evidence="17">
    <location>
        <position position="518"/>
    </location>
</feature>
<feature type="binding site" evidence="11">
    <location>
        <begin position="203"/>
        <end position="204"/>
    </location>
    <ligand>
        <name>ATP</name>
        <dbReference type="ChEBI" id="CHEBI:30616"/>
    </ligand>
</feature>
<dbReference type="FunFam" id="3.30.200.20:FF:000042">
    <property type="entry name" value="Aurora kinase A"/>
    <property type="match status" value="1"/>
</dbReference>
<feature type="binding site" evidence="11 13">
    <location>
        <position position="105"/>
    </location>
    <ligand>
        <name>ATP</name>
        <dbReference type="ChEBI" id="CHEBI:30616"/>
    </ligand>
</feature>
<dbReference type="AlphaFoldDB" id="A0A367IVN3"/>
<dbReference type="InterPro" id="IPR008271">
    <property type="entry name" value="Ser/Thr_kinase_AS"/>
</dbReference>
<evidence type="ECO:0000256" key="3">
    <source>
        <dbReference type="ARBA" id="ARBA00022527"/>
    </source>
</evidence>
<feature type="compositionally biased region" description="Basic and acidic residues" evidence="15">
    <location>
        <begin position="463"/>
        <end position="487"/>
    </location>
</feature>
<reference evidence="17 18" key="1">
    <citation type="journal article" date="2018" name="G3 (Bethesda)">
        <title>Phylogenetic and Phylogenomic Definition of Rhizopus Species.</title>
        <authorList>
            <person name="Gryganskyi A.P."/>
            <person name="Golan J."/>
            <person name="Dolatabadi S."/>
            <person name="Mondo S."/>
            <person name="Robb S."/>
            <person name="Idnurm A."/>
            <person name="Muszewska A."/>
            <person name="Steczkiewicz K."/>
            <person name="Masonjones S."/>
            <person name="Liao H.L."/>
            <person name="Gajdeczka M.T."/>
            <person name="Anike F."/>
            <person name="Vuek A."/>
            <person name="Anishchenko I.M."/>
            <person name="Voigt K."/>
            <person name="de Hoog G.S."/>
            <person name="Smith M.E."/>
            <person name="Heitman J."/>
            <person name="Vilgalys R."/>
            <person name="Stajich J.E."/>
        </authorList>
    </citation>
    <scope>NUCLEOTIDE SEQUENCE [LARGE SCALE GENOMIC DNA]</scope>
    <source>
        <strain evidence="17 18">CBS 357.93</strain>
    </source>
</reference>
<accession>A0A367IVN3</accession>
<dbReference type="Gene3D" id="1.10.510.10">
    <property type="entry name" value="Transferase(Phosphotransferase) domain 1"/>
    <property type="match status" value="1"/>
</dbReference>
<evidence type="ECO:0000256" key="2">
    <source>
        <dbReference type="ARBA" id="ARBA00021157"/>
    </source>
</evidence>
<dbReference type="InterPro" id="IPR017441">
    <property type="entry name" value="Protein_kinase_ATP_BS"/>
</dbReference>
<dbReference type="GO" id="GO:0008608">
    <property type="term" value="P:attachment of spindle microtubules to kinetochore"/>
    <property type="evidence" value="ECO:0007669"/>
    <property type="project" value="UniProtKB-ARBA"/>
</dbReference>
<organism evidence="17 18">
    <name type="scientific">Rhizopus azygosporus</name>
    <name type="common">Rhizopus microsporus var. azygosporus</name>
    <dbReference type="NCBI Taxonomy" id="86630"/>
    <lineage>
        <taxon>Eukaryota</taxon>
        <taxon>Fungi</taxon>
        <taxon>Fungi incertae sedis</taxon>
        <taxon>Mucoromycota</taxon>
        <taxon>Mucoromycotina</taxon>
        <taxon>Mucoromycetes</taxon>
        <taxon>Mucorales</taxon>
        <taxon>Mucorineae</taxon>
        <taxon>Rhizopodaceae</taxon>
        <taxon>Rhizopus</taxon>
    </lineage>
</organism>
<evidence type="ECO:0000256" key="4">
    <source>
        <dbReference type="ARBA" id="ARBA00022679"/>
    </source>
</evidence>
<keyword evidence="7 11" id="KW-0067">ATP-binding</keyword>